<evidence type="ECO:0000256" key="2">
    <source>
        <dbReference type="ARBA" id="ARBA00022475"/>
    </source>
</evidence>
<evidence type="ECO:0000313" key="12">
    <source>
        <dbReference type="EMBL" id="MFC7081193.1"/>
    </source>
</evidence>
<sequence>MKDTDRWLQRLELSDLIPDNVRRRHARKFFVGVFVVMLVTGTVGAVGYANTQQRLESQVRNQLTSTAELQADGLDGWIAGLERQTRTLSQAKQFQNGDVDEIGLYLLDQQQSLGEGIVAVHYVEVSSGEILSSTSREVVGRKMSEVGATWDTETIDAKTNIPSYVHVANDPYVSPVSGERAIAFVSAPPKNTQHAVVVVASLEVRANNFYQTIDGGQTLVVDGTGETVLDTTPEATESFAAAPIAEDAGTNRTGFESAGSSVVGYTAVEGTDWVVLTHVPKSNAYAMRDSVGTSLAAMVLATIAVLGIAAVGFGRRQTKTLEDLTESAEEMERGNLGVELRTDRIDEFGRLYDAFDAMRDSLREQIATAETAREEAERAKDEAEEARREVERERREARRARAEAERLGDRLEETAAEYAAVMADCADGDLTRRLDDADSEAMAEVACAFNEMLTSGKRPCGWSGSSARRSPTRARR</sequence>
<keyword evidence="6 10" id="KW-0472">Membrane</keyword>
<feature type="region of interest" description="Disordered" evidence="9">
    <location>
        <begin position="455"/>
        <end position="476"/>
    </location>
</feature>
<dbReference type="CDD" id="cd06225">
    <property type="entry name" value="HAMP"/>
    <property type="match status" value="1"/>
</dbReference>
<feature type="domain" description="HAMP" evidence="11">
    <location>
        <begin position="315"/>
        <end position="367"/>
    </location>
</feature>
<dbReference type="Pfam" id="PF00672">
    <property type="entry name" value="HAMP"/>
    <property type="match status" value="1"/>
</dbReference>
<evidence type="ECO:0000313" key="13">
    <source>
        <dbReference type="Proteomes" id="UP001596407"/>
    </source>
</evidence>
<dbReference type="PANTHER" id="PTHR32089:SF112">
    <property type="entry name" value="LYSOZYME-LIKE PROTEIN-RELATED"/>
    <property type="match status" value="1"/>
</dbReference>
<keyword evidence="13" id="KW-1185">Reference proteome</keyword>
<evidence type="ECO:0000256" key="4">
    <source>
        <dbReference type="ARBA" id="ARBA00022692"/>
    </source>
</evidence>
<dbReference type="EMBL" id="JBHSZH010000005">
    <property type="protein sequence ID" value="MFC7081193.1"/>
    <property type="molecule type" value="Genomic_DNA"/>
</dbReference>
<protein>
    <submittedName>
        <fullName evidence="12">HAMP domain-containing protein</fullName>
    </submittedName>
</protein>
<evidence type="ECO:0000256" key="9">
    <source>
        <dbReference type="SAM" id="MobiDB-lite"/>
    </source>
</evidence>
<dbReference type="CDD" id="cd18774">
    <property type="entry name" value="PDC2_HK_sensor"/>
    <property type="match status" value="1"/>
</dbReference>
<comment type="caution">
    <text evidence="12">The sequence shown here is derived from an EMBL/GenBank/DDBJ whole genome shotgun (WGS) entry which is preliminary data.</text>
</comment>
<evidence type="ECO:0000256" key="7">
    <source>
        <dbReference type="ARBA" id="ARBA00023224"/>
    </source>
</evidence>
<evidence type="ECO:0000256" key="5">
    <source>
        <dbReference type="ARBA" id="ARBA00022989"/>
    </source>
</evidence>
<evidence type="ECO:0000256" key="10">
    <source>
        <dbReference type="SAM" id="Phobius"/>
    </source>
</evidence>
<evidence type="ECO:0000256" key="6">
    <source>
        <dbReference type="ARBA" id="ARBA00023136"/>
    </source>
</evidence>
<gene>
    <name evidence="12" type="ORF">ACFQJ6_14900</name>
</gene>
<feature type="compositionally biased region" description="Basic and acidic residues" evidence="9">
    <location>
        <begin position="371"/>
        <end position="394"/>
    </location>
</feature>
<feature type="transmembrane region" description="Helical" evidence="10">
    <location>
        <begin position="29"/>
        <end position="49"/>
    </location>
</feature>
<dbReference type="SMART" id="SM00304">
    <property type="entry name" value="HAMP"/>
    <property type="match status" value="2"/>
</dbReference>
<dbReference type="RefSeq" id="WP_382209958.1">
    <property type="nucleotide sequence ID" value="NZ_JBHSZH010000005.1"/>
</dbReference>
<dbReference type="PANTHER" id="PTHR32089">
    <property type="entry name" value="METHYL-ACCEPTING CHEMOTAXIS PROTEIN MCPB"/>
    <property type="match status" value="1"/>
</dbReference>
<dbReference type="Gene3D" id="6.10.250.1910">
    <property type="match status" value="1"/>
</dbReference>
<keyword evidence="7" id="KW-0807">Transducer</keyword>
<dbReference type="Pfam" id="PF02743">
    <property type="entry name" value="dCache_1"/>
    <property type="match status" value="1"/>
</dbReference>
<accession>A0ABD5WTS6</accession>
<name>A0ABD5WTS6_9EURY</name>
<dbReference type="GO" id="GO:0005886">
    <property type="term" value="C:plasma membrane"/>
    <property type="evidence" value="ECO:0007669"/>
    <property type="project" value="UniProtKB-SubCell"/>
</dbReference>
<organism evidence="12 13">
    <name type="scientific">Halorussus caseinilyticus</name>
    <dbReference type="NCBI Taxonomy" id="3034025"/>
    <lineage>
        <taxon>Archaea</taxon>
        <taxon>Methanobacteriati</taxon>
        <taxon>Methanobacteriota</taxon>
        <taxon>Stenosarchaea group</taxon>
        <taxon>Halobacteria</taxon>
        <taxon>Halobacteriales</taxon>
        <taxon>Haladaptataceae</taxon>
        <taxon>Halorussus</taxon>
    </lineage>
</organism>
<keyword evidence="2" id="KW-1003">Cell membrane</keyword>
<dbReference type="GO" id="GO:0006935">
    <property type="term" value="P:chemotaxis"/>
    <property type="evidence" value="ECO:0007669"/>
    <property type="project" value="UniProtKB-KW"/>
</dbReference>
<proteinExistence type="inferred from homology"/>
<dbReference type="SUPFAM" id="SSF158472">
    <property type="entry name" value="HAMP domain-like"/>
    <property type="match status" value="1"/>
</dbReference>
<dbReference type="InterPro" id="IPR003660">
    <property type="entry name" value="HAMP_dom"/>
</dbReference>
<evidence type="ECO:0000256" key="1">
    <source>
        <dbReference type="ARBA" id="ARBA00004651"/>
    </source>
</evidence>
<dbReference type="InterPro" id="IPR033479">
    <property type="entry name" value="dCache_1"/>
</dbReference>
<keyword evidence="3" id="KW-0145">Chemotaxis</keyword>
<evidence type="ECO:0000259" key="11">
    <source>
        <dbReference type="PROSITE" id="PS50885"/>
    </source>
</evidence>
<evidence type="ECO:0000256" key="8">
    <source>
        <dbReference type="ARBA" id="ARBA00029447"/>
    </source>
</evidence>
<comment type="similarity">
    <text evidence="8">Belongs to the methyl-accepting chemotaxis (MCP) protein family.</text>
</comment>
<reference evidence="12 13" key="1">
    <citation type="journal article" date="2019" name="Int. J. Syst. Evol. Microbiol.">
        <title>The Global Catalogue of Microorganisms (GCM) 10K type strain sequencing project: providing services to taxonomists for standard genome sequencing and annotation.</title>
        <authorList>
            <consortium name="The Broad Institute Genomics Platform"/>
            <consortium name="The Broad Institute Genome Sequencing Center for Infectious Disease"/>
            <person name="Wu L."/>
            <person name="Ma J."/>
        </authorList>
    </citation>
    <scope>NUCLEOTIDE SEQUENCE [LARGE SCALE GENOMIC DNA]</scope>
    <source>
        <strain evidence="12 13">DT72</strain>
    </source>
</reference>
<dbReference type="Proteomes" id="UP001596407">
    <property type="component" value="Unassembled WGS sequence"/>
</dbReference>
<dbReference type="PROSITE" id="PS50885">
    <property type="entry name" value="HAMP"/>
    <property type="match status" value="1"/>
</dbReference>
<keyword evidence="4 10" id="KW-0812">Transmembrane</keyword>
<dbReference type="GO" id="GO:0007165">
    <property type="term" value="P:signal transduction"/>
    <property type="evidence" value="ECO:0007669"/>
    <property type="project" value="UniProtKB-KW"/>
</dbReference>
<evidence type="ECO:0000256" key="3">
    <source>
        <dbReference type="ARBA" id="ARBA00022500"/>
    </source>
</evidence>
<feature type="region of interest" description="Disordered" evidence="9">
    <location>
        <begin position="369"/>
        <end position="394"/>
    </location>
</feature>
<dbReference type="AlphaFoldDB" id="A0ABD5WTS6"/>
<comment type="subcellular location">
    <subcellularLocation>
        <location evidence="1">Cell membrane</location>
        <topology evidence="1">Multi-pass membrane protein</topology>
    </subcellularLocation>
</comment>
<feature type="transmembrane region" description="Helical" evidence="10">
    <location>
        <begin position="295"/>
        <end position="314"/>
    </location>
</feature>
<keyword evidence="5 10" id="KW-1133">Transmembrane helix</keyword>